<dbReference type="Proteomes" id="UP000010473">
    <property type="component" value="Chromosome"/>
</dbReference>
<sequence>MKTSLFTILLLTLTNNISAVALPTRSQASQWHNFCEKQETILDRAVCIHVLKKHIEGDYVYFINDWTELKTRDFSIYSEGDLKRIHQQDRNLVQVYILRLPTK</sequence>
<dbReference type="HOGENOM" id="CLU_2262093_0_0_3"/>
<evidence type="ECO:0000256" key="1">
    <source>
        <dbReference type="SAM" id="SignalP"/>
    </source>
</evidence>
<dbReference type="RefSeq" id="WP_015194097.1">
    <property type="nucleotide sequence ID" value="NC_019748.1"/>
</dbReference>
<name>K9XV02_STAC7</name>
<dbReference type="EMBL" id="CP003653">
    <property type="protein sequence ID" value="AFZ36430.1"/>
    <property type="molecule type" value="Genomic_DNA"/>
</dbReference>
<gene>
    <name evidence="2" type="ordered locus">Sta7437_2911</name>
</gene>
<dbReference type="KEGG" id="scs:Sta7437_2911"/>
<dbReference type="AlphaFoldDB" id="K9XV02"/>
<keyword evidence="1" id="KW-0732">Signal</keyword>
<organism evidence="2 3">
    <name type="scientific">Stanieria cyanosphaera (strain ATCC 29371 / PCC 7437)</name>
    <dbReference type="NCBI Taxonomy" id="111780"/>
    <lineage>
        <taxon>Bacteria</taxon>
        <taxon>Bacillati</taxon>
        <taxon>Cyanobacteriota</taxon>
        <taxon>Cyanophyceae</taxon>
        <taxon>Pleurocapsales</taxon>
        <taxon>Dermocarpellaceae</taxon>
        <taxon>Stanieria</taxon>
    </lineage>
</organism>
<proteinExistence type="predicted"/>
<evidence type="ECO:0000313" key="3">
    <source>
        <dbReference type="Proteomes" id="UP000010473"/>
    </source>
</evidence>
<dbReference type="STRING" id="111780.Sta7437_2911"/>
<keyword evidence="3" id="KW-1185">Reference proteome</keyword>
<feature type="chain" id="PRO_5003938174" evidence="1">
    <location>
        <begin position="22"/>
        <end position="103"/>
    </location>
</feature>
<evidence type="ECO:0000313" key="2">
    <source>
        <dbReference type="EMBL" id="AFZ36430.1"/>
    </source>
</evidence>
<accession>K9XV02</accession>
<reference evidence="3" key="1">
    <citation type="journal article" date="2013" name="Proc. Natl. Acad. Sci. U.S.A.">
        <title>Improving the coverage of the cyanobacterial phylum using diversity-driven genome sequencing.</title>
        <authorList>
            <person name="Shih P.M."/>
            <person name="Wu D."/>
            <person name="Latifi A."/>
            <person name="Axen S.D."/>
            <person name="Fewer D.P."/>
            <person name="Talla E."/>
            <person name="Calteau A."/>
            <person name="Cai F."/>
            <person name="Tandeau de Marsac N."/>
            <person name="Rippka R."/>
            <person name="Herdman M."/>
            <person name="Sivonen K."/>
            <person name="Coursin T."/>
            <person name="Laurent T."/>
            <person name="Goodwin L."/>
            <person name="Nolan M."/>
            <person name="Davenport K.W."/>
            <person name="Han C.S."/>
            <person name="Rubin E.M."/>
            <person name="Eisen J.A."/>
            <person name="Woyke T."/>
            <person name="Gugger M."/>
            <person name="Kerfeld C.A."/>
        </authorList>
    </citation>
    <scope>NUCLEOTIDE SEQUENCE [LARGE SCALE GENOMIC DNA]</scope>
    <source>
        <strain evidence="3">ATCC 29371 / PCC 7437</strain>
    </source>
</reference>
<feature type="signal peptide" evidence="1">
    <location>
        <begin position="1"/>
        <end position="21"/>
    </location>
</feature>
<dbReference type="OrthoDB" id="9879081at2"/>
<protein>
    <submittedName>
        <fullName evidence="2">Uncharacterized protein</fullName>
    </submittedName>
</protein>